<reference evidence="2 3" key="1">
    <citation type="journal article" date="2016" name="J. Clin. Microbiol.">
        <title>Detection and Whole-Genome Sequencing of Carbapenemase-Producing Aeromonas hydrophila Isolates from Routine Perirectal Surveillance Culture.</title>
        <authorList>
            <person name="Hughes H.Y."/>
            <person name="Conlan S.P."/>
            <person name="Lau A.F."/>
            <person name="Dekker J.P."/>
            <person name="Michelin A.V."/>
            <person name="Youn J.H."/>
            <person name="Henderson D.K."/>
            <person name="Frank K.M."/>
            <person name="Segre J.A."/>
            <person name="Palmore T.N."/>
        </authorList>
    </citation>
    <scope>NUCLEOTIDE SEQUENCE [LARGE SCALE GENOMIC DNA]</scope>
    <source>
        <strain evidence="2 3">AVNIH1</strain>
    </source>
</reference>
<sequence>MKITFNGNTFTIPTNEQGQYHATALSQAWAAAGGQVAALKNWKQSLSEIYIDKFSVCTSKARADRGGGTWVNKRGLLAFAAYCSSEFEDAVFDAFDELTKGNTMQAAAIAESVAVSPELLEKHDVARKAMNDAIKAKGIDMCGNAYGNFYRLACKAATGYVPSVLTGKNGSAKDYIKQVSSAPCMNALIACMETITMGLKVGLDYHKVAAMLNVETSQNGELLG</sequence>
<dbReference type="EMBL" id="CP014774">
    <property type="protein sequence ID" value="ANB53718.1"/>
    <property type="molecule type" value="Genomic_DNA"/>
</dbReference>
<accession>A0AAC9B8T3</accession>
<dbReference type="Pfam" id="PF04383">
    <property type="entry name" value="KilA-N"/>
    <property type="match status" value="1"/>
</dbReference>
<feature type="domain" description="KilA/APSES-type HTH DNA-binding" evidence="1">
    <location>
        <begin position="4"/>
        <end position="100"/>
    </location>
</feature>
<gene>
    <name evidence="2" type="ORF">WM43_14150</name>
</gene>
<evidence type="ECO:0000313" key="2">
    <source>
        <dbReference type="EMBL" id="ANB53718.1"/>
    </source>
</evidence>
<proteinExistence type="predicted"/>
<evidence type="ECO:0000259" key="1">
    <source>
        <dbReference type="Pfam" id="PF04383"/>
    </source>
</evidence>
<dbReference type="AlphaFoldDB" id="A0AAC9B8T3"/>
<dbReference type="InterPro" id="IPR018004">
    <property type="entry name" value="KilA/APSES_HTH"/>
</dbReference>
<dbReference type="Proteomes" id="UP000076809">
    <property type="component" value="Chromosome"/>
</dbReference>
<protein>
    <recommendedName>
        <fullName evidence="1">KilA/APSES-type HTH DNA-binding domain-containing protein</fullName>
    </recommendedName>
</protein>
<name>A0AAC9B8T3_AERVE</name>
<organism evidence="2 3">
    <name type="scientific">Aeromonas veronii</name>
    <dbReference type="NCBI Taxonomy" id="654"/>
    <lineage>
        <taxon>Bacteria</taxon>
        <taxon>Pseudomonadati</taxon>
        <taxon>Pseudomonadota</taxon>
        <taxon>Gammaproteobacteria</taxon>
        <taxon>Aeromonadales</taxon>
        <taxon>Aeromonadaceae</taxon>
        <taxon>Aeromonas</taxon>
    </lineage>
</organism>
<dbReference type="RefSeq" id="WP_064339231.1">
    <property type="nucleotide sequence ID" value="NZ_CP014774.1"/>
</dbReference>
<evidence type="ECO:0000313" key="3">
    <source>
        <dbReference type="Proteomes" id="UP000076809"/>
    </source>
</evidence>